<organism evidence="1 2">
    <name type="scientific">Phytophthora rubi</name>
    <dbReference type="NCBI Taxonomy" id="129364"/>
    <lineage>
        <taxon>Eukaryota</taxon>
        <taxon>Sar</taxon>
        <taxon>Stramenopiles</taxon>
        <taxon>Oomycota</taxon>
        <taxon>Peronosporomycetes</taxon>
        <taxon>Peronosporales</taxon>
        <taxon>Peronosporaceae</taxon>
        <taxon>Phytophthora</taxon>
    </lineage>
</organism>
<sequence length="210" mass="23090">MVRRASLRVDGYVFLLPEQVDGITEYPFYAKVMALSSESATIRSIDLDDPQPELLAHFVQVIATAGTARTTAPATGAESARRTSKYAFTPTSIQAVVHDYITSPEHRGKHPSVFVESVIHALAVRFQPHPGILIRLYDFQFGMLGLSTSRLVLQPQSRQWLRQWVISSTQPVCSVVTDKNSSCNQFATFSKHYSTSCSSSTVGIPGCPPT</sequence>
<dbReference type="Proteomes" id="UP000435112">
    <property type="component" value="Unassembled WGS sequence"/>
</dbReference>
<name>A0A6A3I7R6_9STRA</name>
<accession>A0A6A3I7R6</accession>
<dbReference type="AlphaFoldDB" id="A0A6A3I7R6"/>
<gene>
    <name evidence="1" type="ORF">PR002_g24537</name>
</gene>
<dbReference type="OrthoDB" id="126437at2759"/>
<comment type="caution">
    <text evidence="1">The sequence shown here is derived from an EMBL/GenBank/DDBJ whole genome shotgun (WGS) entry which is preliminary data.</text>
</comment>
<evidence type="ECO:0000313" key="2">
    <source>
        <dbReference type="Proteomes" id="UP000435112"/>
    </source>
</evidence>
<protein>
    <submittedName>
        <fullName evidence="1">Uncharacterized protein</fullName>
    </submittedName>
</protein>
<proteinExistence type="predicted"/>
<dbReference type="EMBL" id="QXFU01003034">
    <property type="protein sequence ID" value="KAE8979019.1"/>
    <property type="molecule type" value="Genomic_DNA"/>
</dbReference>
<reference evidence="1 2" key="1">
    <citation type="submission" date="2018-09" db="EMBL/GenBank/DDBJ databases">
        <title>Genomic investigation of the strawberry pathogen Phytophthora fragariae indicates pathogenicity is determined by transcriptional variation in three key races.</title>
        <authorList>
            <person name="Adams T.M."/>
            <person name="Armitage A.D."/>
            <person name="Sobczyk M.K."/>
            <person name="Bates H.J."/>
            <person name="Dunwell J.M."/>
            <person name="Nellist C.F."/>
            <person name="Harrison R.J."/>
        </authorList>
    </citation>
    <scope>NUCLEOTIDE SEQUENCE [LARGE SCALE GENOMIC DNA]</scope>
    <source>
        <strain evidence="1 2">SCRP324</strain>
    </source>
</reference>
<evidence type="ECO:0000313" key="1">
    <source>
        <dbReference type="EMBL" id="KAE8979019.1"/>
    </source>
</evidence>